<protein>
    <submittedName>
        <fullName evidence="2">Transcriptional regulator SrlR</fullName>
    </submittedName>
</protein>
<organism evidence="2 3">
    <name type="scientific">Streptococcus criceti HS-6</name>
    <dbReference type="NCBI Taxonomy" id="873449"/>
    <lineage>
        <taxon>Bacteria</taxon>
        <taxon>Bacillati</taxon>
        <taxon>Bacillota</taxon>
        <taxon>Bacilli</taxon>
        <taxon>Lactobacillales</taxon>
        <taxon>Streptococcaceae</taxon>
        <taxon>Streptococcus</taxon>
    </lineage>
</organism>
<name>G5JNP1_STRCG</name>
<dbReference type="Pfam" id="PF06923">
    <property type="entry name" value="GutM"/>
    <property type="match status" value="1"/>
</dbReference>
<keyword evidence="1" id="KW-1133">Transmembrane helix</keyword>
<dbReference type="STRING" id="873449.STRCR_0197"/>
<accession>G5JNP1</accession>
<evidence type="ECO:0000256" key="1">
    <source>
        <dbReference type="SAM" id="Phobius"/>
    </source>
</evidence>
<sequence>MNYIYTFAAFVVLAYLVQVILGLRQLKHFNQVYARLRQKGRVAIGRNSGRIKAGTIVMFAIDKQGTVLEAQKMQGVTIAAKFKPMPAYLGQDIHYFDHYNPLVRQENKLLQAAIEDARDIFLKTEAGVYRDAPQSSPFSDLGLRAKLFLARLKNHTQ</sequence>
<keyword evidence="1" id="KW-0812">Transmembrane</keyword>
<comment type="caution">
    <text evidence="2">The sequence shown here is derived from an EMBL/GenBank/DDBJ whole genome shotgun (WGS) entry which is preliminary data.</text>
</comment>
<gene>
    <name evidence="2" type="primary">srlR</name>
    <name evidence="2" type="ORF">STRCR_0197</name>
</gene>
<dbReference type="AlphaFoldDB" id="G5JNP1"/>
<proteinExistence type="predicted"/>
<keyword evidence="3" id="KW-1185">Reference proteome</keyword>
<dbReference type="eggNOG" id="COG4578">
    <property type="taxonomic scope" value="Bacteria"/>
</dbReference>
<dbReference type="EMBL" id="AEUV02000002">
    <property type="protein sequence ID" value="EHI74843.1"/>
    <property type="molecule type" value="Genomic_DNA"/>
</dbReference>
<dbReference type="Proteomes" id="UP000004322">
    <property type="component" value="Unassembled WGS sequence"/>
</dbReference>
<feature type="transmembrane region" description="Helical" evidence="1">
    <location>
        <begin position="6"/>
        <end position="23"/>
    </location>
</feature>
<evidence type="ECO:0000313" key="2">
    <source>
        <dbReference type="EMBL" id="EHI74843.1"/>
    </source>
</evidence>
<reference evidence="2" key="1">
    <citation type="submission" date="2011-07" db="EMBL/GenBank/DDBJ databases">
        <authorList>
            <person name="Stanhope M.J."/>
            <person name="Durkin A.S."/>
            <person name="Hostetler J."/>
            <person name="Kim M."/>
            <person name="Radune D."/>
            <person name="Singh I."/>
            <person name="Town C.D."/>
        </authorList>
    </citation>
    <scope>NUCLEOTIDE SEQUENCE [LARGE SCALE GENOMIC DNA]</scope>
    <source>
        <strain evidence="2">HS-6</strain>
    </source>
</reference>
<dbReference type="OrthoDB" id="9096700at2"/>
<dbReference type="PIRSF" id="PIRSF011474">
    <property type="entry name" value="Glucitol_operon_activator"/>
    <property type="match status" value="1"/>
</dbReference>
<evidence type="ECO:0000313" key="3">
    <source>
        <dbReference type="Proteomes" id="UP000004322"/>
    </source>
</evidence>
<dbReference type="RefSeq" id="WP_004228593.1">
    <property type="nucleotide sequence ID" value="NZ_AEUV02000002.1"/>
</dbReference>
<dbReference type="InterPro" id="IPR009693">
    <property type="entry name" value="Glucitol_operon_activator"/>
</dbReference>
<keyword evidence="1" id="KW-0472">Membrane</keyword>